<organism evidence="1">
    <name type="scientific">Ovis aries</name>
    <name type="common">Sheep</name>
    <dbReference type="NCBI Taxonomy" id="9940"/>
    <lineage>
        <taxon>Eukaryota</taxon>
        <taxon>Metazoa</taxon>
        <taxon>Chordata</taxon>
        <taxon>Craniata</taxon>
        <taxon>Vertebrata</taxon>
        <taxon>Euteleostomi</taxon>
        <taxon>Mammalia</taxon>
        <taxon>Eutheria</taxon>
        <taxon>Laurasiatheria</taxon>
        <taxon>Artiodactyla</taxon>
        <taxon>Ruminantia</taxon>
        <taxon>Pecora</taxon>
        <taxon>Bovidae</taxon>
        <taxon>Caprinae</taxon>
        <taxon>Ovis</taxon>
    </lineage>
</organism>
<proteinExistence type="predicted"/>
<reference evidence="1" key="2">
    <citation type="submission" date="2025-08" db="UniProtKB">
        <authorList>
            <consortium name="Ensembl"/>
        </authorList>
    </citation>
    <scope>IDENTIFICATION</scope>
</reference>
<protein>
    <submittedName>
        <fullName evidence="1">Uncharacterized protein</fullName>
    </submittedName>
</protein>
<dbReference type="Ensembl" id="ENSOART00020046904.1">
    <property type="protein sequence ID" value="ENSOARP00020047523.1"/>
    <property type="gene ID" value="ENSOARG00020038831.1"/>
</dbReference>
<reference evidence="1" key="1">
    <citation type="submission" date="2020-11" db="EMBL/GenBank/DDBJ databases">
        <authorList>
            <person name="Davenport K.M."/>
            <person name="Bickhart D.M."/>
            <person name="Smith T.P.L."/>
            <person name="Murdoch B.M."/>
            <person name="Rosen B.D."/>
        </authorList>
    </citation>
    <scope>NUCLEOTIDE SEQUENCE [LARGE SCALE GENOMIC DNA]</scope>
    <source>
        <strain evidence="1">OAR_USU_Benz2616</strain>
    </source>
</reference>
<name>A0AC11DP30_SHEEP</name>
<evidence type="ECO:0000313" key="1">
    <source>
        <dbReference type="Ensembl" id="ENSOARP00020047523.1"/>
    </source>
</evidence>
<accession>A0AC11DP30</accession>
<reference evidence="1" key="3">
    <citation type="submission" date="2025-09" db="UniProtKB">
        <authorList>
            <consortium name="Ensembl"/>
        </authorList>
    </citation>
    <scope>IDENTIFICATION</scope>
</reference>
<sequence>MRNAGLEEAQAGIKIARRNINNLRYIDDTTLMAESEEELKSLLMKVKEESEKAGLKVNIQKTKIMASCPITSWEIDGETVETVADFILGGSKITADGDCSHEIKRRFLLGRKVMTNLDSILKSRDITLPTK</sequence>